<comment type="caution">
    <text evidence="5">The sequence shown here is derived from an EMBL/GenBank/DDBJ whole genome shotgun (WGS) entry which is preliminary data.</text>
</comment>
<dbReference type="EMBL" id="JAGTJQ010000005">
    <property type="protein sequence ID" value="KAH7031568.1"/>
    <property type="molecule type" value="Genomic_DNA"/>
</dbReference>
<reference evidence="5" key="1">
    <citation type="journal article" date="2021" name="Nat. Commun.">
        <title>Genetic determinants of endophytism in the Arabidopsis root mycobiome.</title>
        <authorList>
            <person name="Mesny F."/>
            <person name="Miyauchi S."/>
            <person name="Thiergart T."/>
            <person name="Pickel B."/>
            <person name="Atanasova L."/>
            <person name="Karlsson M."/>
            <person name="Huettel B."/>
            <person name="Barry K.W."/>
            <person name="Haridas S."/>
            <person name="Chen C."/>
            <person name="Bauer D."/>
            <person name="Andreopoulos W."/>
            <person name="Pangilinan J."/>
            <person name="LaButti K."/>
            <person name="Riley R."/>
            <person name="Lipzen A."/>
            <person name="Clum A."/>
            <person name="Drula E."/>
            <person name="Henrissat B."/>
            <person name="Kohler A."/>
            <person name="Grigoriev I.V."/>
            <person name="Martin F.M."/>
            <person name="Hacquard S."/>
        </authorList>
    </citation>
    <scope>NUCLEOTIDE SEQUENCE</scope>
    <source>
        <strain evidence="5">MPI-CAGE-CH-0230</strain>
    </source>
</reference>
<evidence type="ECO:0000313" key="5">
    <source>
        <dbReference type="EMBL" id="KAH7031568.1"/>
    </source>
</evidence>
<dbReference type="InterPro" id="IPR027417">
    <property type="entry name" value="P-loop_NTPase"/>
</dbReference>
<feature type="domain" description="Nephrocystin 3-like N-terminal" evidence="4">
    <location>
        <begin position="84"/>
        <end position="261"/>
    </location>
</feature>
<keyword evidence="2" id="KW-0040">ANK repeat</keyword>
<dbReference type="InterPro" id="IPR036770">
    <property type="entry name" value="Ankyrin_rpt-contain_sf"/>
</dbReference>
<dbReference type="InterPro" id="IPR056884">
    <property type="entry name" value="NPHP3-like_N"/>
</dbReference>
<feature type="compositionally biased region" description="Polar residues" evidence="3">
    <location>
        <begin position="1"/>
        <end position="14"/>
    </location>
</feature>
<dbReference type="Gene3D" id="1.25.40.20">
    <property type="entry name" value="Ankyrin repeat-containing domain"/>
    <property type="match status" value="2"/>
</dbReference>
<feature type="repeat" description="ANK" evidence="2">
    <location>
        <begin position="631"/>
        <end position="663"/>
    </location>
</feature>
<feature type="repeat" description="ANK" evidence="2">
    <location>
        <begin position="796"/>
        <end position="828"/>
    </location>
</feature>
<feature type="repeat" description="ANK" evidence="2">
    <location>
        <begin position="766"/>
        <end position="795"/>
    </location>
</feature>
<sequence length="830" mass="92432">MASNNFGNHSTGPQNVAAGRGPQLNNNGYGAQFNYSTVYGYPFQGSHIEAVSQRQQEKEACLRTLAFPGIHARQNDINPAHRSTCDWLFEAPEFHKWRDPASLPKHNGVLWIKGKPGAGKSTLMKHAYRRYKNDIFQDHLILSHFFNARGETLEKTPLGLLRSMVYQLIESDHGLYELFVPKLREKQRTSLDGHFQWQTSELKGFIRSITEQSQSRPLLLHIDALDECDESEVRDVVGFLESLSINALEDGFPLKICLSSRHYPSIRMRKVVELVVEKSKDHQTDIARYVRTNLRIYTDEIADEVVKKADNVFLWVEIVVSLLNKACDEGMLEAMRKTLDEIPVDLESIFSAILSTNATSMAETVLMLQWVLFCGRPLEPVELLSAVGEIGPLSIDVVERRITASSRGLIEVRKGEHDIVQFIHLSVSDFLLRQKRLQKLDPTLGADPVRASHGRLWARCWSYIEQTRSQLTTQKERSWPEKTDPFFAYASRGVFYHAEMVLSEEPVGRVRGGAQLPQNNSCMSLDTIEWLDPKCWIQKSNYWFPGWRRLLRMDAVEMYPLTNLQGDETVLYVCTAFGLPRLVNIISQSADLNETGGEYGTALQVAAYGGNEEMVQLLLRKGAEINARGGRFGNALQAACWVENREIVQLLLDQGADVNAKGGERDTALHAASEKGNKEIAQLLLDNGADVNVKGGVYGTALQAASLQNYKETVQLLLDYGADVNAKGGEYGTALQAASIGCDRRVVQLLLDRDADVNANGGFYGTALQAASAVGDGRVCQLLLKQGADVNAEGGRYGTALQAASAIGHYRIVQLLLDNGARWNSSNLED</sequence>
<gene>
    <name evidence="5" type="ORF">B0I36DRAFT_324196</name>
</gene>
<dbReference type="Pfam" id="PF24883">
    <property type="entry name" value="NPHP3_N"/>
    <property type="match status" value="1"/>
</dbReference>
<dbReference type="OrthoDB" id="4772757at2759"/>
<evidence type="ECO:0000256" key="2">
    <source>
        <dbReference type="PROSITE-ProRule" id="PRU00023"/>
    </source>
</evidence>
<dbReference type="Gene3D" id="3.40.50.300">
    <property type="entry name" value="P-loop containing nucleotide triphosphate hydrolases"/>
    <property type="match status" value="1"/>
</dbReference>
<organism evidence="5 6">
    <name type="scientific">Microdochium trichocladiopsis</name>
    <dbReference type="NCBI Taxonomy" id="1682393"/>
    <lineage>
        <taxon>Eukaryota</taxon>
        <taxon>Fungi</taxon>
        <taxon>Dikarya</taxon>
        <taxon>Ascomycota</taxon>
        <taxon>Pezizomycotina</taxon>
        <taxon>Sordariomycetes</taxon>
        <taxon>Xylariomycetidae</taxon>
        <taxon>Xylariales</taxon>
        <taxon>Microdochiaceae</taxon>
        <taxon>Microdochium</taxon>
    </lineage>
</organism>
<evidence type="ECO:0000256" key="3">
    <source>
        <dbReference type="SAM" id="MobiDB-lite"/>
    </source>
</evidence>
<dbReference type="GeneID" id="70183613"/>
<dbReference type="SMART" id="SM00248">
    <property type="entry name" value="ANK"/>
    <property type="match status" value="8"/>
</dbReference>
<feature type="repeat" description="ANK" evidence="2">
    <location>
        <begin position="700"/>
        <end position="729"/>
    </location>
</feature>
<dbReference type="SUPFAM" id="SSF52540">
    <property type="entry name" value="P-loop containing nucleoside triphosphate hydrolases"/>
    <property type="match status" value="1"/>
</dbReference>
<dbReference type="PRINTS" id="PR01415">
    <property type="entry name" value="ANKYRIN"/>
</dbReference>
<feature type="region of interest" description="Disordered" evidence="3">
    <location>
        <begin position="1"/>
        <end position="23"/>
    </location>
</feature>
<name>A0A9P8Y8D5_9PEZI</name>
<dbReference type="PANTHER" id="PTHR10039:SF5">
    <property type="entry name" value="NACHT DOMAIN-CONTAINING PROTEIN"/>
    <property type="match status" value="1"/>
</dbReference>
<feature type="repeat" description="ANK" evidence="2">
    <location>
        <begin position="598"/>
        <end position="630"/>
    </location>
</feature>
<evidence type="ECO:0000259" key="4">
    <source>
        <dbReference type="Pfam" id="PF24883"/>
    </source>
</evidence>
<keyword evidence="6" id="KW-1185">Reference proteome</keyword>
<dbReference type="PROSITE" id="PS50088">
    <property type="entry name" value="ANK_REPEAT"/>
    <property type="match status" value="6"/>
</dbReference>
<dbReference type="SUPFAM" id="SSF48403">
    <property type="entry name" value="Ankyrin repeat"/>
    <property type="match status" value="1"/>
</dbReference>
<protein>
    <submittedName>
        <fullName evidence="5">Ankyrin repeat-containing domain protein</fullName>
    </submittedName>
</protein>
<proteinExistence type="predicted"/>
<keyword evidence="1" id="KW-0677">Repeat</keyword>
<evidence type="ECO:0000313" key="6">
    <source>
        <dbReference type="Proteomes" id="UP000756346"/>
    </source>
</evidence>
<dbReference type="RefSeq" id="XP_046013248.1">
    <property type="nucleotide sequence ID" value="XM_046154067.1"/>
</dbReference>
<dbReference type="Pfam" id="PF12796">
    <property type="entry name" value="Ank_2"/>
    <property type="match status" value="3"/>
</dbReference>
<dbReference type="PROSITE" id="PS50297">
    <property type="entry name" value="ANK_REP_REGION"/>
    <property type="match status" value="3"/>
</dbReference>
<evidence type="ECO:0000256" key="1">
    <source>
        <dbReference type="ARBA" id="ARBA00022737"/>
    </source>
</evidence>
<dbReference type="AlphaFoldDB" id="A0A9P8Y8D5"/>
<dbReference type="PANTHER" id="PTHR10039">
    <property type="entry name" value="AMELOGENIN"/>
    <property type="match status" value="1"/>
</dbReference>
<feature type="repeat" description="ANK" evidence="2">
    <location>
        <begin position="664"/>
        <end position="696"/>
    </location>
</feature>
<accession>A0A9P8Y8D5</accession>
<dbReference type="InterPro" id="IPR002110">
    <property type="entry name" value="Ankyrin_rpt"/>
</dbReference>
<dbReference type="Proteomes" id="UP000756346">
    <property type="component" value="Unassembled WGS sequence"/>
</dbReference>